<dbReference type="SUPFAM" id="SSF48425">
    <property type="entry name" value="Sec7 domain"/>
    <property type="match status" value="1"/>
</dbReference>
<feature type="region of interest" description="Disordered" evidence="5">
    <location>
        <begin position="93"/>
        <end position="139"/>
    </location>
</feature>
<dbReference type="InterPro" id="IPR001605">
    <property type="entry name" value="PH_dom-spectrin-type"/>
</dbReference>
<evidence type="ECO:0000256" key="1">
    <source>
        <dbReference type="ARBA" id="ARBA00004236"/>
    </source>
</evidence>
<dbReference type="InterPro" id="IPR035999">
    <property type="entry name" value="Sec7_dom_sf"/>
</dbReference>
<dbReference type="PRINTS" id="PR00683">
    <property type="entry name" value="SPECTRINPH"/>
</dbReference>
<dbReference type="STRING" id="2018661.A0A2A2J453"/>
<keyword evidence="2" id="KW-1003">Cell membrane</keyword>
<evidence type="ECO:0000259" key="7">
    <source>
        <dbReference type="PROSITE" id="PS50190"/>
    </source>
</evidence>
<dbReference type="PROSITE" id="PS50190">
    <property type="entry name" value="SEC7"/>
    <property type="match status" value="1"/>
</dbReference>
<accession>A0A2A2J453</accession>
<dbReference type="SUPFAM" id="SSF50729">
    <property type="entry name" value="PH domain-like"/>
    <property type="match status" value="1"/>
</dbReference>
<dbReference type="Pfam" id="PF15410">
    <property type="entry name" value="PH_9"/>
    <property type="match status" value="1"/>
</dbReference>
<evidence type="ECO:0000256" key="3">
    <source>
        <dbReference type="ARBA" id="ARBA00022658"/>
    </source>
</evidence>
<dbReference type="SMART" id="SM00233">
    <property type="entry name" value="PH"/>
    <property type="match status" value="1"/>
</dbReference>
<evidence type="ECO:0000259" key="6">
    <source>
        <dbReference type="PROSITE" id="PS50003"/>
    </source>
</evidence>
<dbReference type="FunFam" id="2.30.29.30:FF:000267">
    <property type="entry name" value="PH and SEC7 domain-containing protein 4"/>
    <property type="match status" value="1"/>
</dbReference>
<dbReference type="InterPro" id="IPR041681">
    <property type="entry name" value="PH_9"/>
</dbReference>
<dbReference type="CDD" id="cd13295">
    <property type="entry name" value="PH_EFA6"/>
    <property type="match status" value="1"/>
</dbReference>
<evidence type="ECO:0000313" key="8">
    <source>
        <dbReference type="EMBL" id="PAV56598.1"/>
    </source>
</evidence>
<dbReference type="Gene3D" id="1.10.1000.11">
    <property type="entry name" value="Arf Nucleotide-binding Site Opener,domain 2"/>
    <property type="match status" value="1"/>
</dbReference>
<feature type="compositionally biased region" description="Polar residues" evidence="5">
    <location>
        <begin position="24"/>
        <end position="33"/>
    </location>
</feature>
<dbReference type="PROSITE" id="PS50003">
    <property type="entry name" value="PH_DOMAIN"/>
    <property type="match status" value="1"/>
</dbReference>
<dbReference type="GO" id="GO:0005886">
    <property type="term" value="C:plasma membrane"/>
    <property type="evidence" value="ECO:0007669"/>
    <property type="project" value="UniProtKB-SubCell"/>
</dbReference>
<feature type="domain" description="PH" evidence="6">
    <location>
        <begin position="451"/>
        <end position="564"/>
    </location>
</feature>
<organism evidence="8 9">
    <name type="scientific">Diploscapter pachys</name>
    <dbReference type="NCBI Taxonomy" id="2018661"/>
    <lineage>
        <taxon>Eukaryota</taxon>
        <taxon>Metazoa</taxon>
        <taxon>Ecdysozoa</taxon>
        <taxon>Nematoda</taxon>
        <taxon>Chromadorea</taxon>
        <taxon>Rhabditida</taxon>
        <taxon>Rhabditina</taxon>
        <taxon>Rhabditomorpha</taxon>
        <taxon>Rhabditoidea</taxon>
        <taxon>Rhabditidae</taxon>
        <taxon>Diploscapter</taxon>
    </lineage>
</organism>
<evidence type="ECO:0000256" key="2">
    <source>
        <dbReference type="ARBA" id="ARBA00022475"/>
    </source>
</evidence>
<dbReference type="InterPro" id="IPR000904">
    <property type="entry name" value="Sec7_dom"/>
</dbReference>
<keyword evidence="9" id="KW-1185">Reference proteome</keyword>
<dbReference type="GO" id="GO:0032012">
    <property type="term" value="P:regulation of ARF protein signal transduction"/>
    <property type="evidence" value="ECO:0007669"/>
    <property type="project" value="InterPro"/>
</dbReference>
<dbReference type="OrthoDB" id="2157641at2759"/>
<dbReference type="SMART" id="SM00222">
    <property type="entry name" value="Sec7"/>
    <property type="match status" value="1"/>
</dbReference>
<evidence type="ECO:0000313" key="9">
    <source>
        <dbReference type="Proteomes" id="UP000218231"/>
    </source>
</evidence>
<sequence length="695" mass="78251">MMATAQAQTGACETLVYPEHAQNRYPTTPNTKFGANGRDSPAEGGSDGSGKDNNEVRQSPRCEAFVMTGEKILSLDHHVSPSYAKVAKDQLPPSIKIGADTPPRPLLSSEFPSEPKIPEDIPPQDENAQPHKNEPTTSKLQEISEVVSEIVVSESSELKTLNEDMNSSLQKRGSQYRKEIAVSNPQLNKTNQVRGSTDTFIISSTESPTGQSTVTVNAINCSPANLHNTNSPAVRRILYNMHHNHSEISHSSRNSMSTLTPEEREAAILAAKMYRQTDMSSLDVAKRLIESLESNSLVSKKFMDCFPFAGVRIDAALRDFLAKVELCGESAQREKLLSLFSARYHECNPSLFKDLDEVHTLACALLLLNSDLHGPNSGKRMTTRDFINNISHMGHDYKRDLLKSLYSSIKNNEIEAARRSNSITSSKKNSVARRSVASSYQIMDIDPESQIEYKCGWLMRKCVYDSDGTKTPFGRRGWNMMYGRLCGLVLYLDKNDSSKNKRSRYETFNNSVLLHHAFAEVAEDYRKKQHVFRLITANLGEYLFQTSSPSEVHDWVNQINFVCAAFSARCLPPSVSSQNIFNRPRYPNYPSTAPLHEQLRSHEMACEEMRTLLARVRSSAPPLKSKGREVEAYFFNERYLEQQVARYEAYCDVLRARVTSSLTSINFSFRNCNYHVGSQREDVSDKISYREAIHS</sequence>
<dbReference type="AlphaFoldDB" id="A0A2A2J453"/>
<name>A0A2A2J453_9BILA</name>
<dbReference type="InterPro" id="IPR001849">
    <property type="entry name" value="PH_domain"/>
</dbReference>
<dbReference type="Gene3D" id="2.30.29.30">
    <property type="entry name" value="Pleckstrin-homology domain (PH domain)/Phosphotyrosine-binding domain (PTB)"/>
    <property type="match status" value="1"/>
</dbReference>
<dbReference type="InterPro" id="IPR011993">
    <property type="entry name" value="PH-like_dom_sf"/>
</dbReference>
<dbReference type="InterPro" id="IPR023394">
    <property type="entry name" value="Sec7_C_sf"/>
</dbReference>
<keyword evidence="4" id="KW-0472">Membrane</keyword>
<feature type="domain" description="SEC7" evidence="7">
    <location>
        <begin position="252"/>
        <end position="412"/>
    </location>
</feature>
<comment type="subcellular location">
    <subcellularLocation>
        <location evidence="1">Cell membrane</location>
    </subcellularLocation>
</comment>
<dbReference type="GO" id="GO:0005543">
    <property type="term" value="F:phospholipid binding"/>
    <property type="evidence" value="ECO:0007669"/>
    <property type="project" value="InterPro"/>
</dbReference>
<keyword evidence="3" id="KW-0344">Guanine-nucleotide releasing factor</keyword>
<dbReference type="PANTHER" id="PTHR10663:SF376">
    <property type="entry name" value="PH AND SEC7 DOMAIN-CONTAINING PROTEIN"/>
    <property type="match status" value="1"/>
</dbReference>
<evidence type="ECO:0000256" key="5">
    <source>
        <dbReference type="SAM" id="MobiDB-lite"/>
    </source>
</evidence>
<dbReference type="EMBL" id="LIAE01010685">
    <property type="protein sequence ID" value="PAV56598.1"/>
    <property type="molecule type" value="Genomic_DNA"/>
</dbReference>
<proteinExistence type="predicted"/>
<dbReference type="GO" id="GO:0005085">
    <property type="term" value="F:guanyl-nucleotide exchange factor activity"/>
    <property type="evidence" value="ECO:0007669"/>
    <property type="project" value="UniProtKB-KW"/>
</dbReference>
<feature type="region of interest" description="Disordered" evidence="5">
    <location>
        <begin position="1"/>
        <end position="57"/>
    </location>
</feature>
<evidence type="ECO:0008006" key="10">
    <source>
        <dbReference type="Google" id="ProtNLM"/>
    </source>
</evidence>
<comment type="caution">
    <text evidence="8">The sequence shown here is derived from an EMBL/GenBank/DDBJ whole genome shotgun (WGS) entry which is preliminary data.</text>
</comment>
<evidence type="ECO:0000256" key="4">
    <source>
        <dbReference type="ARBA" id="ARBA00023136"/>
    </source>
</evidence>
<dbReference type="Proteomes" id="UP000218231">
    <property type="component" value="Unassembled WGS sequence"/>
</dbReference>
<protein>
    <recommendedName>
        <fullName evidence="10">SEC7 domain-containing protein</fullName>
    </recommendedName>
</protein>
<reference evidence="8 9" key="1">
    <citation type="journal article" date="2017" name="Curr. Biol.">
        <title>Genome architecture and evolution of a unichromosomal asexual nematode.</title>
        <authorList>
            <person name="Fradin H."/>
            <person name="Zegar C."/>
            <person name="Gutwein M."/>
            <person name="Lucas J."/>
            <person name="Kovtun M."/>
            <person name="Corcoran D."/>
            <person name="Baugh L.R."/>
            <person name="Kiontke K."/>
            <person name="Gunsalus K."/>
            <person name="Fitch D.H."/>
            <person name="Piano F."/>
        </authorList>
    </citation>
    <scope>NUCLEOTIDE SEQUENCE [LARGE SCALE GENOMIC DNA]</scope>
    <source>
        <strain evidence="8">PF1309</strain>
    </source>
</reference>
<dbReference type="CDD" id="cd00171">
    <property type="entry name" value="Sec7"/>
    <property type="match status" value="1"/>
</dbReference>
<gene>
    <name evidence="8" type="ORF">WR25_00277</name>
</gene>
<dbReference type="PANTHER" id="PTHR10663">
    <property type="entry name" value="GUANYL-NUCLEOTIDE EXCHANGE FACTOR"/>
    <property type="match status" value="1"/>
</dbReference>
<feature type="compositionally biased region" description="Polar residues" evidence="5">
    <location>
        <begin position="1"/>
        <end position="11"/>
    </location>
</feature>
<dbReference type="Pfam" id="PF01369">
    <property type="entry name" value="Sec7"/>
    <property type="match status" value="1"/>
</dbReference>